<name>A0A6L3V0F4_9BACI</name>
<comment type="caution">
    <text evidence="1">The sequence shown here is derived from an EMBL/GenBank/DDBJ whole genome shotgun (WGS) entry which is preliminary data.</text>
</comment>
<protein>
    <recommendedName>
        <fullName evidence="3">Phage major capsid protein</fullName>
    </recommendedName>
</protein>
<dbReference type="RefSeq" id="WP_151537235.1">
    <property type="nucleotide sequence ID" value="NZ_WBOS01000022.1"/>
</dbReference>
<evidence type="ECO:0008006" key="3">
    <source>
        <dbReference type="Google" id="ProtNLM"/>
    </source>
</evidence>
<reference evidence="1 2" key="1">
    <citation type="journal article" date="2016" name="Antonie Van Leeuwenhoek">
        <title>Bacillus depressus sp. nov., isolated from soil of a sunflower field.</title>
        <authorList>
            <person name="Wei X."/>
            <person name="Xin D."/>
            <person name="Xin Y."/>
            <person name="Zhang H."/>
            <person name="Wang T."/>
            <person name="Zhang J."/>
        </authorList>
    </citation>
    <scope>NUCLEOTIDE SEQUENCE [LARGE SCALE GENOMIC DNA]</scope>
    <source>
        <strain evidence="1 2">BZ1</strain>
    </source>
</reference>
<dbReference type="Pfam" id="PF25209">
    <property type="entry name" value="Phage_capsid_4"/>
    <property type="match status" value="1"/>
</dbReference>
<dbReference type="Gene3D" id="3.30.2320.10">
    <property type="entry name" value="hypothetical protein PF0899 domain"/>
    <property type="match status" value="1"/>
</dbReference>
<dbReference type="SUPFAM" id="SSF56563">
    <property type="entry name" value="Major capsid protein gp5"/>
    <property type="match status" value="1"/>
</dbReference>
<gene>
    <name evidence="1" type="ORF">F7731_23580</name>
</gene>
<dbReference type="AlphaFoldDB" id="A0A6L3V0F4"/>
<evidence type="ECO:0000313" key="1">
    <source>
        <dbReference type="EMBL" id="KAB2328937.1"/>
    </source>
</evidence>
<dbReference type="OrthoDB" id="2961886at2"/>
<accession>A0A6L3V0F4</accession>
<proteinExistence type="predicted"/>
<sequence length="347" mass="39001">MKIKNRFGKEVEIATDSSIQGTLAKRFDSKAAKNASSYHYKRYLQDMGVSRKQVMEALGIQDFGKMQVRALLENDGTKPLFNTIVEDGLRMGFDRGSNWQRLIARSIPSDQFTQQWYYLDEESVDADLLDVGQAAPIPTGTLKLGDQSIKMHKRGRGIEWTDESKRANIDLVALFLQRMGRALGRQYENVAVNRLLNGYFSDGFDAAPTLGIANAGNLTLADLFYGSAYMNQELGFNPNLAIMNMETAYKITTLRDGDAYVYRDELQNGQFADVINSQPFISQQVPDNRIILVDTDFALVRYEGQAFGVESERSAKTQVEGSYGTEISEFVPFEKNARLILTLDNAR</sequence>
<organism evidence="1 2">
    <name type="scientific">Cytobacillus depressus</name>
    <dbReference type="NCBI Taxonomy" id="1602942"/>
    <lineage>
        <taxon>Bacteria</taxon>
        <taxon>Bacillati</taxon>
        <taxon>Bacillota</taxon>
        <taxon>Bacilli</taxon>
        <taxon>Bacillales</taxon>
        <taxon>Bacillaceae</taxon>
        <taxon>Cytobacillus</taxon>
    </lineage>
</organism>
<dbReference type="Gene3D" id="3.30.2400.10">
    <property type="entry name" value="Major capsid protein gp5"/>
    <property type="match status" value="1"/>
</dbReference>
<dbReference type="EMBL" id="WBOS01000022">
    <property type="protein sequence ID" value="KAB2328937.1"/>
    <property type="molecule type" value="Genomic_DNA"/>
</dbReference>
<dbReference type="Proteomes" id="UP000481030">
    <property type="component" value="Unassembled WGS sequence"/>
</dbReference>
<evidence type="ECO:0000313" key="2">
    <source>
        <dbReference type="Proteomes" id="UP000481030"/>
    </source>
</evidence>
<keyword evidence="2" id="KW-1185">Reference proteome</keyword>